<evidence type="ECO:0000256" key="11">
    <source>
        <dbReference type="PIRNR" id="PIRNR002869"/>
    </source>
</evidence>
<feature type="transmembrane region" description="Helical" evidence="10">
    <location>
        <begin position="371"/>
        <end position="392"/>
    </location>
</feature>
<feature type="transmembrane region" description="Helical" evidence="10">
    <location>
        <begin position="248"/>
        <end position="268"/>
    </location>
</feature>
<keyword evidence="4 10" id="KW-0133">Cell shape</keyword>
<evidence type="ECO:0000256" key="8">
    <source>
        <dbReference type="ARBA" id="ARBA00060041"/>
    </source>
</evidence>
<keyword evidence="10 11" id="KW-0961">Cell wall biogenesis/degradation</keyword>
<comment type="caution">
    <text evidence="12">The sequence shown here is derived from an EMBL/GenBank/DDBJ whole genome shotgun (WGS) entry which is preliminary data.</text>
</comment>
<evidence type="ECO:0000256" key="2">
    <source>
        <dbReference type="ARBA" id="ARBA00022475"/>
    </source>
</evidence>
<dbReference type="HAMAP" id="MF_02078">
    <property type="entry name" value="MurJ_MviN"/>
    <property type="match status" value="1"/>
</dbReference>
<evidence type="ECO:0000256" key="4">
    <source>
        <dbReference type="ARBA" id="ARBA00022960"/>
    </source>
</evidence>
<organism evidence="12 13">
    <name type="scientific">Phenylobacterium conjunctum</name>
    <dbReference type="NCBI Taxonomy" id="1298959"/>
    <lineage>
        <taxon>Bacteria</taxon>
        <taxon>Pseudomonadati</taxon>
        <taxon>Pseudomonadota</taxon>
        <taxon>Alphaproteobacteria</taxon>
        <taxon>Caulobacterales</taxon>
        <taxon>Caulobacteraceae</taxon>
        <taxon>Phenylobacterium</taxon>
    </lineage>
</organism>
<evidence type="ECO:0000256" key="5">
    <source>
        <dbReference type="ARBA" id="ARBA00022984"/>
    </source>
</evidence>
<reference evidence="13" key="1">
    <citation type="journal article" date="2019" name="Int. J. Syst. Evol. Microbiol.">
        <title>The Global Catalogue of Microorganisms (GCM) 10K type strain sequencing project: providing services to taxonomists for standard genome sequencing and annotation.</title>
        <authorList>
            <consortium name="The Broad Institute Genomics Platform"/>
            <consortium name="The Broad Institute Genome Sequencing Center for Infectious Disease"/>
            <person name="Wu L."/>
            <person name="Ma J."/>
        </authorList>
    </citation>
    <scope>NUCLEOTIDE SEQUENCE [LARGE SCALE GENOMIC DNA]</scope>
    <source>
        <strain evidence="13">CCUG 55074</strain>
    </source>
</reference>
<comment type="subcellular location">
    <subcellularLocation>
        <location evidence="10">Cell inner membrane</location>
        <topology evidence="10">Multi-pass membrane protein</topology>
    </subcellularLocation>
    <subcellularLocation>
        <location evidence="1">Cell membrane</location>
        <topology evidence="1">Multi-pass membrane protein</topology>
    </subcellularLocation>
</comment>
<keyword evidence="2 10" id="KW-1003">Cell membrane</keyword>
<evidence type="ECO:0000256" key="6">
    <source>
        <dbReference type="ARBA" id="ARBA00022989"/>
    </source>
</evidence>
<keyword evidence="3 10" id="KW-0812">Transmembrane</keyword>
<dbReference type="PANTHER" id="PTHR47019:SF1">
    <property type="entry name" value="LIPID II FLIPPASE MURJ"/>
    <property type="match status" value="1"/>
</dbReference>
<dbReference type="InterPro" id="IPR004268">
    <property type="entry name" value="MurJ"/>
</dbReference>
<dbReference type="EMBL" id="JBHTLQ010000072">
    <property type="protein sequence ID" value="MFD1192691.1"/>
    <property type="molecule type" value="Genomic_DNA"/>
</dbReference>
<sequence length="552" mass="57838">MTAEPAPAESSAPAPRKAPGVIKSSMIYSGLTLVSRFMGLARDLVITARMGASLTAAADAYFTAQAFSNLFRRIFAEGAFAAAFVPSYSRKLAAEGDAPADKLATDALATMAAATIVLTIVAQLAMPWIMLVYSPGYVSNPEKFRLAVVLTQITMPYLPCMVVASLLAGVLTARGRFIVYGLYPTILNLVMLAAVWPQTDPVEAAYAASWATIVAGIGQAALCWWGAWKSGARVRLVVPRLNPEVKALIKLTIPGALASSAVQVNIFISTMLASQVSGMRVWMSVADRFYQLPLSLVGTAIGVALLPRLSQAFGAGDEDDAQAAMDQALVFALALCLPAAAALMAMPVYLVDGLFTRGAFVHADAAASGAILFQYGWGLPAFVLVKILQPAFFARQDTKTPMRFSLISVAVNIGAGVALFYTVGFVGIAAATSIATWITVAQMALTLRSRAAYHPSGRAWFKMARVAAASLGMGLAMFAASQFRPMLEAPLAGFSLGGLHAKEITVLLVCVAGALVYVALLFAFGGLTPAELKAALRRRGGAPAPAEGPATD</sequence>
<evidence type="ECO:0000256" key="10">
    <source>
        <dbReference type="HAMAP-Rule" id="MF_02078"/>
    </source>
</evidence>
<keyword evidence="5 10" id="KW-0573">Peptidoglycan synthesis</keyword>
<dbReference type="Proteomes" id="UP001597216">
    <property type="component" value="Unassembled WGS sequence"/>
</dbReference>
<evidence type="ECO:0000256" key="7">
    <source>
        <dbReference type="ARBA" id="ARBA00023136"/>
    </source>
</evidence>
<dbReference type="CDD" id="cd13123">
    <property type="entry name" value="MATE_MurJ_like"/>
    <property type="match status" value="1"/>
</dbReference>
<comment type="pathway">
    <text evidence="10">Cell wall biogenesis; peptidoglycan biosynthesis.</text>
</comment>
<dbReference type="Pfam" id="PF03023">
    <property type="entry name" value="MurJ"/>
    <property type="match status" value="1"/>
</dbReference>
<keyword evidence="6 10" id="KW-1133">Transmembrane helix</keyword>
<keyword evidence="7 10" id="KW-0472">Membrane</keyword>
<feature type="transmembrane region" description="Helical" evidence="10">
    <location>
        <begin position="146"/>
        <end position="170"/>
    </location>
</feature>
<feature type="transmembrane region" description="Helical" evidence="10">
    <location>
        <begin position="404"/>
        <end position="421"/>
    </location>
</feature>
<evidence type="ECO:0000313" key="12">
    <source>
        <dbReference type="EMBL" id="MFD1192691.1"/>
    </source>
</evidence>
<name>A0ABW3T8G1_9CAUL</name>
<gene>
    <name evidence="10 12" type="primary">murJ</name>
    <name evidence="12" type="ORF">ACFQ27_19020</name>
</gene>
<keyword evidence="13" id="KW-1185">Reference proteome</keyword>
<feature type="transmembrane region" description="Helical" evidence="10">
    <location>
        <begin position="177"/>
        <end position="196"/>
    </location>
</feature>
<accession>A0ABW3T8G1</accession>
<evidence type="ECO:0000256" key="9">
    <source>
        <dbReference type="ARBA" id="ARBA00061532"/>
    </source>
</evidence>
<dbReference type="PIRSF" id="PIRSF002869">
    <property type="entry name" value="MviN"/>
    <property type="match status" value="1"/>
</dbReference>
<evidence type="ECO:0000256" key="1">
    <source>
        <dbReference type="ARBA" id="ARBA00004651"/>
    </source>
</evidence>
<comment type="similarity">
    <text evidence="9 10 11">Belongs to the MurJ/MviN family.</text>
</comment>
<keyword evidence="10 11" id="KW-0813">Transport</keyword>
<dbReference type="PRINTS" id="PR01806">
    <property type="entry name" value="VIRFACTRMVIN"/>
</dbReference>
<comment type="function">
    <text evidence="8 10 11">Involved in peptidoglycan biosynthesis. Transports lipid-linked peptidoglycan precursors from the inner to the outer leaflet of the cytoplasmic membrane.</text>
</comment>
<dbReference type="InterPro" id="IPR051050">
    <property type="entry name" value="Lipid_II_flippase_MurJ/MviN"/>
</dbReference>
<evidence type="ECO:0000256" key="3">
    <source>
        <dbReference type="ARBA" id="ARBA00022692"/>
    </source>
</evidence>
<keyword evidence="10" id="KW-0997">Cell inner membrane</keyword>
<evidence type="ECO:0000313" key="13">
    <source>
        <dbReference type="Proteomes" id="UP001597216"/>
    </source>
</evidence>
<feature type="transmembrane region" description="Helical" evidence="10">
    <location>
        <begin position="288"/>
        <end position="307"/>
    </location>
</feature>
<feature type="transmembrane region" description="Helical" evidence="10">
    <location>
        <begin position="112"/>
        <end position="134"/>
    </location>
</feature>
<feature type="transmembrane region" description="Helical" evidence="10">
    <location>
        <begin position="427"/>
        <end position="445"/>
    </location>
</feature>
<proteinExistence type="inferred from homology"/>
<dbReference type="RefSeq" id="WP_377354689.1">
    <property type="nucleotide sequence ID" value="NZ_JBHTLQ010000072.1"/>
</dbReference>
<feature type="transmembrane region" description="Helical" evidence="10">
    <location>
        <begin position="504"/>
        <end position="528"/>
    </location>
</feature>
<dbReference type="NCBIfam" id="TIGR01695">
    <property type="entry name" value="murJ_mviN"/>
    <property type="match status" value="1"/>
</dbReference>
<feature type="transmembrane region" description="Helical" evidence="10">
    <location>
        <begin position="328"/>
        <end position="351"/>
    </location>
</feature>
<feature type="transmembrane region" description="Helical" evidence="10">
    <location>
        <begin position="466"/>
        <end position="484"/>
    </location>
</feature>
<dbReference type="PANTHER" id="PTHR47019">
    <property type="entry name" value="LIPID II FLIPPASE MURJ"/>
    <property type="match status" value="1"/>
</dbReference>
<protein>
    <recommendedName>
        <fullName evidence="10">Probable lipid II flippase MurJ</fullName>
    </recommendedName>
</protein>
<feature type="transmembrane region" description="Helical" evidence="10">
    <location>
        <begin position="208"/>
        <end position="227"/>
    </location>
</feature>